<dbReference type="EMBL" id="RCZH01000001">
    <property type="protein sequence ID" value="TPG45337.1"/>
    <property type="molecule type" value="Genomic_DNA"/>
</dbReference>
<dbReference type="GO" id="GO:0003796">
    <property type="term" value="F:lysozyme activity"/>
    <property type="evidence" value="ECO:0007669"/>
    <property type="project" value="InterPro"/>
</dbReference>
<dbReference type="GO" id="GO:0009253">
    <property type="term" value="P:peptidoglycan catabolic process"/>
    <property type="evidence" value="ECO:0007669"/>
    <property type="project" value="InterPro"/>
</dbReference>
<dbReference type="Gene3D" id="3.20.20.80">
    <property type="entry name" value="Glycosidases"/>
    <property type="match status" value="1"/>
</dbReference>
<dbReference type="RefSeq" id="WP_140503045.1">
    <property type="nucleotide sequence ID" value="NZ_RCZH01000001.1"/>
</dbReference>
<dbReference type="AlphaFoldDB" id="A0A502F7I7"/>
<proteinExistence type="inferred from homology"/>
<dbReference type="InterPro" id="IPR017853">
    <property type="entry name" value="GH"/>
</dbReference>
<accession>A0A502F7I7</accession>
<evidence type="ECO:0000256" key="1">
    <source>
        <dbReference type="ARBA" id="ARBA00010646"/>
    </source>
</evidence>
<dbReference type="Pfam" id="PF01183">
    <property type="entry name" value="Glyco_hydro_25"/>
    <property type="match status" value="1"/>
</dbReference>
<dbReference type="PROSITE" id="PS51904">
    <property type="entry name" value="GLYCOSYL_HYDROL_F25_2"/>
    <property type="match status" value="1"/>
</dbReference>
<dbReference type="InterPro" id="IPR002053">
    <property type="entry name" value="Glyco_hydro_25"/>
</dbReference>
<dbReference type="GO" id="GO:0016052">
    <property type="term" value="P:carbohydrate catabolic process"/>
    <property type="evidence" value="ECO:0007669"/>
    <property type="project" value="TreeGrafter"/>
</dbReference>
<organism evidence="2 3">
    <name type="scientific">Flavobacterium pectinovorum</name>
    <dbReference type="NCBI Taxonomy" id="29533"/>
    <lineage>
        <taxon>Bacteria</taxon>
        <taxon>Pseudomonadati</taxon>
        <taxon>Bacteroidota</taxon>
        <taxon>Flavobacteriia</taxon>
        <taxon>Flavobacteriales</taxon>
        <taxon>Flavobacteriaceae</taxon>
        <taxon>Flavobacterium</taxon>
    </lineage>
</organism>
<dbReference type="PANTHER" id="PTHR34135">
    <property type="entry name" value="LYSOZYME"/>
    <property type="match status" value="1"/>
</dbReference>
<evidence type="ECO:0000313" key="2">
    <source>
        <dbReference type="EMBL" id="TPG45337.1"/>
    </source>
</evidence>
<comment type="similarity">
    <text evidence="1">Belongs to the glycosyl hydrolase 25 family.</text>
</comment>
<comment type="caution">
    <text evidence="2">The sequence shown here is derived from an EMBL/GenBank/DDBJ whole genome shotgun (WGS) entry which is preliminary data.</text>
</comment>
<dbReference type="PANTHER" id="PTHR34135:SF2">
    <property type="entry name" value="LYSOZYME"/>
    <property type="match status" value="1"/>
</dbReference>
<dbReference type="GO" id="GO:0016998">
    <property type="term" value="P:cell wall macromolecule catabolic process"/>
    <property type="evidence" value="ECO:0007669"/>
    <property type="project" value="InterPro"/>
</dbReference>
<evidence type="ECO:0008006" key="4">
    <source>
        <dbReference type="Google" id="ProtNLM"/>
    </source>
</evidence>
<dbReference type="CDD" id="cd00599">
    <property type="entry name" value="GH25_muramidase"/>
    <property type="match status" value="1"/>
</dbReference>
<keyword evidence="3" id="KW-1185">Reference proteome</keyword>
<name>A0A502F7I7_9FLAO</name>
<sequence>MAQLKVIVNKLNKRTGPITDFNDKSNIVGTILKGKLFEGSKQISNILGDWYEDSDGYYYWAGGLLVLDIPLGITIKVPDLPINLPNPYRVGIDISHHNIIPDWQGIKNCGVTSVYIKLSEGVGTPDKMASQNALKAKQFGLNIGYYHFCRPDTRNGGIIISDAIAEAEEAIRLMSGITNSNLPLVLDLENQKSWDTPLNANDYEKWINHFITRINESGKECMIYSRKEYLDRKLPATHDLGKYKLWISRYTLKDCNKVELPVGWNDWAMWQYREDGIIGTNGKLDINIIKDKSLF</sequence>
<gene>
    <name evidence="2" type="ORF">EAH81_01680</name>
</gene>
<protein>
    <recommendedName>
        <fullName evidence="4">Lysozyme</fullName>
    </recommendedName>
</protein>
<dbReference type="SUPFAM" id="SSF51445">
    <property type="entry name" value="(Trans)glycosidases"/>
    <property type="match status" value="1"/>
</dbReference>
<dbReference type="OrthoDB" id="9798192at2"/>
<dbReference type="Proteomes" id="UP000319700">
    <property type="component" value="Unassembled WGS sequence"/>
</dbReference>
<evidence type="ECO:0000313" key="3">
    <source>
        <dbReference type="Proteomes" id="UP000319700"/>
    </source>
</evidence>
<reference evidence="2 3" key="1">
    <citation type="journal article" date="2019" name="Environ. Microbiol.">
        <title>Species interactions and distinct microbial communities in high Arctic permafrost affected cryosols are associated with the CH4 and CO2 gas fluxes.</title>
        <authorList>
            <person name="Altshuler I."/>
            <person name="Hamel J."/>
            <person name="Turney S."/>
            <person name="Magnuson E."/>
            <person name="Levesque R."/>
            <person name="Greer C."/>
            <person name="Whyte L.G."/>
        </authorList>
    </citation>
    <scope>NUCLEOTIDE SEQUENCE [LARGE SCALE GENOMIC DNA]</scope>
    <source>
        <strain evidence="2 3">42</strain>
    </source>
</reference>